<reference evidence="1 2" key="1">
    <citation type="journal article" date="2013" name="Proc. Natl. Acad. Sci. U.S.A.">
        <title>Genome of an arbuscular mycorrhizal fungus provides insight into the oldest plant symbiosis.</title>
        <authorList>
            <person name="Tisserant E."/>
            <person name="Malbreil M."/>
            <person name="Kuo A."/>
            <person name="Kohler A."/>
            <person name="Symeonidi A."/>
            <person name="Balestrini R."/>
            <person name="Charron P."/>
            <person name="Duensing N."/>
            <person name="Frei Dit Frey N."/>
            <person name="Gianinazzi-Pearson V."/>
            <person name="Gilbert L.B."/>
            <person name="Handa Y."/>
            <person name="Herr J.R."/>
            <person name="Hijri M."/>
            <person name="Koul R."/>
            <person name="Kawaguchi M."/>
            <person name="Krajinski F."/>
            <person name="Lammers P.J."/>
            <person name="Masclaux F.G."/>
            <person name="Murat C."/>
            <person name="Morin E."/>
            <person name="Ndikumana S."/>
            <person name="Pagni M."/>
            <person name="Petitpierre D."/>
            <person name="Requena N."/>
            <person name="Rosikiewicz P."/>
            <person name="Riley R."/>
            <person name="Saito K."/>
            <person name="San Clemente H."/>
            <person name="Shapiro H."/>
            <person name="van Tuinen D."/>
            <person name="Becard G."/>
            <person name="Bonfante P."/>
            <person name="Paszkowski U."/>
            <person name="Shachar-Hill Y.Y."/>
            <person name="Tuskan G.A."/>
            <person name="Young P.W."/>
            <person name="Sanders I.R."/>
            <person name="Henrissat B."/>
            <person name="Rensing S.A."/>
            <person name="Grigoriev I.V."/>
            <person name="Corradi N."/>
            <person name="Roux C."/>
            <person name="Martin F."/>
        </authorList>
    </citation>
    <scope>NUCLEOTIDE SEQUENCE [LARGE SCALE GENOMIC DNA]</scope>
    <source>
        <strain evidence="1 2">DAOM 197198</strain>
    </source>
</reference>
<dbReference type="EMBL" id="AUPC02000020">
    <property type="protein sequence ID" value="POG80114.1"/>
    <property type="molecule type" value="Genomic_DNA"/>
</dbReference>
<accession>A0A2P4QR43</accession>
<comment type="caution">
    <text evidence="1">The sequence shown here is derived from an EMBL/GenBank/DDBJ whole genome shotgun (WGS) entry which is preliminary data.</text>
</comment>
<reference evidence="1 2" key="2">
    <citation type="journal article" date="2018" name="New Phytol.">
        <title>High intraspecific genome diversity in the model arbuscular mycorrhizal symbiont Rhizophagus irregularis.</title>
        <authorList>
            <person name="Chen E.C.H."/>
            <person name="Morin E."/>
            <person name="Beaudet D."/>
            <person name="Noel J."/>
            <person name="Yildirir G."/>
            <person name="Ndikumana S."/>
            <person name="Charron P."/>
            <person name="St-Onge C."/>
            <person name="Giorgi J."/>
            <person name="Kruger M."/>
            <person name="Marton T."/>
            <person name="Ropars J."/>
            <person name="Grigoriev I.V."/>
            <person name="Hainaut M."/>
            <person name="Henrissat B."/>
            <person name="Roux C."/>
            <person name="Martin F."/>
            <person name="Corradi N."/>
        </authorList>
    </citation>
    <scope>NUCLEOTIDE SEQUENCE [LARGE SCALE GENOMIC DNA]</scope>
    <source>
        <strain evidence="1 2">DAOM 197198</strain>
    </source>
</reference>
<evidence type="ECO:0000313" key="1">
    <source>
        <dbReference type="EMBL" id="POG80114.1"/>
    </source>
</evidence>
<proteinExistence type="predicted"/>
<dbReference type="AlphaFoldDB" id="A0A2P4QR43"/>
<feature type="non-terminal residue" evidence="1">
    <location>
        <position position="73"/>
    </location>
</feature>
<keyword evidence="2" id="KW-1185">Reference proteome</keyword>
<dbReference type="Proteomes" id="UP000018888">
    <property type="component" value="Unassembled WGS sequence"/>
</dbReference>
<protein>
    <submittedName>
        <fullName evidence="1">Uncharacterized protein</fullName>
    </submittedName>
</protein>
<name>A0A2P4QR43_RHIID</name>
<feature type="non-terminal residue" evidence="1">
    <location>
        <position position="1"/>
    </location>
</feature>
<evidence type="ECO:0000313" key="2">
    <source>
        <dbReference type="Proteomes" id="UP000018888"/>
    </source>
</evidence>
<gene>
    <name evidence="1" type="ORF">GLOIN_2v1426683</name>
</gene>
<sequence>YFTIKYNCHINVEIYSSITAIKYLFKYVYKGHDCATVEIVNDEINLYLDACYISASEASWRIFHYRLHNEKPD</sequence>
<organism evidence="1 2">
    <name type="scientific">Rhizophagus irregularis (strain DAOM 181602 / DAOM 197198 / MUCL 43194)</name>
    <name type="common">Arbuscular mycorrhizal fungus</name>
    <name type="synonym">Glomus intraradices</name>
    <dbReference type="NCBI Taxonomy" id="747089"/>
    <lineage>
        <taxon>Eukaryota</taxon>
        <taxon>Fungi</taxon>
        <taxon>Fungi incertae sedis</taxon>
        <taxon>Mucoromycota</taxon>
        <taxon>Glomeromycotina</taxon>
        <taxon>Glomeromycetes</taxon>
        <taxon>Glomerales</taxon>
        <taxon>Glomeraceae</taxon>
        <taxon>Rhizophagus</taxon>
    </lineage>
</organism>